<dbReference type="PANTHER" id="PTHR48098:SF1">
    <property type="entry name" value="DIACYLGLYCEROL ACYLTRANSFERASE_MYCOLYLTRANSFERASE AG85A"/>
    <property type="match status" value="1"/>
</dbReference>
<dbReference type="Proteomes" id="UP000051439">
    <property type="component" value="Unassembled WGS sequence"/>
</dbReference>
<organism evidence="1 2">
    <name type="scientific">Lentilactobacillus kisonensis DSM 19906 = JCM 15041</name>
    <dbReference type="NCBI Taxonomy" id="1423766"/>
    <lineage>
        <taxon>Bacteria</taxon>
        <taxon>Bacillati</taxon>
        <taxon>Bacillota</taxon>
        <taxon>Bacilli</taxon>
        <taxon>Lactobacillales</taxon>
        <taxon>Lactobacillaceae</taxon>
        <taxon>Lentilactobacillus</taxon>
    </lineage>
</organism>
<dbReference type="SUPFAM" id="SSF53474">
    <property type="entry name" value="alpha/beta-Hydrolases"/>
    <property type="match status" value="1"/>
</dbReference>
<protein>
    <submittedName>
        <fullName evidence="1">Esterase</fullName>
    </submittedName>
</protein>
<comment type="caution">
    <text evidence="1">The sequence shown here is derived from an EMBL/GenBank/DDBJ whole genome shotgun (WGS) entry which is preliminary data.</text>
</comment>
<dbReference type="InterPro" id="IPR029058">
    <property type="entry name" value="AB_hydrolase_fold"/>
</dbReference>
<dbReference type="Pfam" id="PF00756">
    <property type="entry name" value="Esterase"/>
    <property type="match status" value="1"/>
</dbReference>
<reference evidence="1 2" key="1">
    <citation type="journal article" date="2015" name="Genome Announc.">
        <title>Expanding the biotechnology potential of lactobacilli through comparative genomics of 213 strains and associated genera.</title>
        <authorList>
            <person name="Sun Z."/>
            <person name="Harris H.M."/>
            <person name="McCann A."/>
            <person name="Guo C."/>
            <person name="Argimon S."/>
            <person name="Zhang W."/>
            <person name="Yang X."/>
            <person name="Jeffery I.B."/>
            <person name="Cooney J.C."/>
            <person name="Kagawa T.F."/>
            <person name="Liu W."/>
            <person name="Song Y."/>
            <person name="Salvetti E."/>
            <person name="Wrobel A."/>
            <person name="Rasinkangas P."/>
            <person name="Parkhill J."/>
            <person name="Rea M.C."/>
            <person name="O'Sullivan O."/>
            <person name="Ritari J."/>
            <person name="Douillard F.P."/>
            <person name="Paul Ross R."/>
            <person name="Yang R."/>
            <person name="Briner A.E."/>
            <person name="Felis G.E."/>
            <person name="de Vos W.M."/>
            <person name="Barrangou R."/>
            <person name="Klaenhammer T.R."/>
            <person name="Caufield P.W."/>
            <person name="Cui Y."/>
            <person name="Zhang H."/>
            <person name="O'Toole P.W."/>
        </authorList>
    </citation>
    <scope>NUCLEOTIDE SEQUENCE [LARGE SCALE GENOMIC DNA]</scope>
    <source>
        <strain evidence="1 2">DSM 19906</strain>
    </source>
</reference>
<dbReference type="RefSeq" id="WP_054654829.1">
    <property type="nucleotide sequence ID" value="NZ_AZEB01000006.1"/>
</dbReference>
<evidence type="ECO:0000313" key="2">
    <source>
        <dbReference type="Proteomes" id="UP000051439"/>
    </source>
</evidence>
<gene>
    <name evidence="1" type="ORF">FC98_GL002415</name>
</gene>
<dbReference type="InterPro" id="IPR050583">
    <property type="entry name" value="Mycobacterial_A85_antigen"/>
</dbReference>
<dbReference type="GO" id="GO:0016747">
    <property type="term" value="F:acyltransferase activity, transferring groups other than amino-acyl groups"/>
    <property type="evidence" value="ECO:0007669"/>
    <property type="project" value="TreeGrafter"/>
</dbReference>
<name>A0A0R1NQV8_9LACO</name>
<dbReference type="Gene3D" id="3.40.50.1820">
    <property type="entry name" value="alpha/beta hydrolase"/>
    <property type="match status" value="1"/>
</dbReference>
<proteinExistence type="predicted"/>
<accession>A0A0R1NQV8</accession>
<dbReference type="AlphaFoldDB" id="A0A0R1NQV8"/>
<dbReference type="PANTHER" id="PTHR48098">
    <property type="entry name" value="ENTEROCHELIN ESTERASE-RELATED"/>
    <property type="match status" value="1"/>
</dbReference>
<dbReference type="EMBL" id="AZEB01000006">
    <property type="protein sequence ID" value="KRL22527.1"/>
    <property type="molecule type" value="Genomic_DNA"/>
</dbReference>
<evidence type="ECO:0000313" key="1">
    <source>
        <dbReference type="EMBL" id="KRL22527.1"/>
    </source>
</evidence>
<dbReference type="InterPro" id="IPR000801">
    <property type="entry name" value="Esterase-like"/>
</dbReference>
<dbReference type="PATRIC" id="fig|1423766.4.peg.2507"/>
<keyword evidence="2" id="KW-1185">Reference proteome</keyword>
<sequence length="254" mass="29013">MSILSFTRAWSSLQEQTTINVILPNEIPANHKLQVLWLLHGLGDNGSGWLRKTNLEVLDKYTNLAIVTPEMNRSFYTNMANGLPYWDYLTREVIPEMRKLLPLSSDPRNNFVSGVSMGGFGAFKLAFTHPDWFSAVISISSVVNLTVLPKLMPDYDNIFAGPAPKRYLEELAKNAPQAALHRLRIYDCIGDQDFMKHDNDRFVDYLQNELGLNVAYVTKTGNHDWLYWQQVLPDILHWLLGIRLSDGKPLTSFE</sequence>